<organism evidence="9 10">
    <name type="scientific">Tatumella morbirosei</name>
    <dbReference type="NCBI Taxonomy" id="642227"/>
    <lineage>
        <taxon>Bacteria</taxon>
        <taxon>Pseudomonadati</taxon>
        <taxon>Pseudomonadota</taxon>
        <taxon>Gammaproteobacteria</taxon>
        <taxon>Enterobacterales</taxon>
        <taxon>Erwiniaceae</taxon>
        <taxon>Tatumella</taxon>
    </lineage>
</organism>
<evidence type="ECO:0000256" key="1">
    <source>
        <dbReference type="ARBA" id="ARBA00022475"/>
    </source>
</evidence>
<dbReference type="SUPFAM" id="SSF50182">
    <property type="entry name" value="Sm-like ribonucleoproteins"/>
    <property type="match status" value="1"/>
</dbReference>
<evidence type="ECO:0000313" key="10">
    <source>
        <dbReference type="Proteomes" id="UP000029577"/>
    </source>
</evidence>
<dbReference type="AlphaFoldDB" id="A0A095TES6"/>
<comment type="caution">
    <text evidence="9">The sequence shown here is derived from an EMBL/GenBank/DDBJ whole genome shotgun (WGS) entry which is preliminary data.</text>
</comment>
<feature type="region of interest" description="Disordered" evidence="6">
    <location>
        <begin position="51"/>
        <end position="75"/>
    </location>
</feature>
<keyword evidence="1" id="KW-1003">Cell membrane</keyword>
<dbReference type="PANTHER" id="PTHR37011:SF2">
    <property type="entry name" value="LIPOPROTEIN"/>
    <property type="match status" value="1"/>
</dbReference>
<dbReference type="PANTHER" id="PTHR37011">
    <property type="entry name" value="POT FAMILY PEPTIDE TRANSPORT PROTEIN-RELATED"/>
    <property type="match status" value="1"/>
</dbReference>
<dbReference type="NCBIfam" id="NF033216">
    <property type="entry name" value="lipo_YgdI_YgdR"/>
    <property type="match status" value="1"/>
</dbReference>
<feature type="signal peptide" evidence="7">
    <location>
        <begin position="1"/>
        <end position="19"/>
    </location>
</feature>
<dbReference type="STRING" id="642227.HA49_07115"/>
<protein>
    <recommendedName>
        <fullName evidence="8">Lipoprotein YgdI/YgdR-like SH3-like domain-containing protein</fullName>
    </recommendedName>
</protein>
<evidence type="ECO:0000259" key="8">
    <source>
        <dbReference type="Pfam" id="PF06004"/>
    </source>
</evidence>
<dbReference type="Gene3D" id="2.30.30.100">
    <property type="match status" value="1"/>
</dbReference>
<evidence type="ECO:0000256" key="5">
    <source>
        <dbReference type="ARBA" id="ARBA00023288"/>
    </source>
</evidence>
<reference evidence="9" key="1">
    <citation type="submission" date="2014-12" db="EMBL/GenBank/DDBJ databases">
        <title>The draft genome of the Tatumella morbirosei type strain, LMG23360T isolated from pineapple rot.</title>
        <authorList>
            <person name="Smits T.H."/>
            <person name="Palmer M."/>
            <person name="Venter S.N."/>
            <person name="Duffy B."/>
            <person name="Steenkamp E.T."/>
            <person name="Chan W.Y."/>
            <person name="Coutinho T.A."/>
            <person name="Coetzee M.P."/>
            <person name="De Maayer P."/>
        </authorList>
    </citation>
    <scope>NUCLEOTIDE SEQUENCE [LARGE SCALE GENOMIC DNA]</scope>
    <source>
        <strain evidence="9">LMG 23360</strain>
    </source>
</reference>
<evidence type="ECO:0000313" key="9">
    <source>
        <dbReference type="EMBL" id="KGD75034.1"/>
    </source>
</evidence>
<keyword evidence="10" id="KW-1185">Reference proteome</keyword>
<dbReference type="eggNOG" id="ENOG5032RSI">
    <property type="taxonomic scope" value="Bacteria"/>
</dbReference>
<evidence type="ECO:0000256" key="3">
    <source>
        <dbReference type="ARBA" id="ARBA00023136"/>
    </source>
</evidence>
<dbReference type="InterPro" id="IPR010305">
    <property type="entry name" value="YgdI/YgdR-like"/>
</dbReference>
<dbReference type="OrthoDB" id="6520455at2"/>
<dbReference type="InterPro" id="IPR010920">
    <property type="entry name" value="LSM_dom_sf"/>
</dbReference>
<feature type="compositionally biased region" description="Polar residues" evidence="6">
    <location>
        <begin position="55"/>
        <end position="64"/>
    </location>
</feature>
<sequence length="75" mass="8095">MKKPIAAAFVVSALVFTLAGCSSNYVLHTNDGRTVVTQGKPTVDDDTGMMVYKDSNGNKQQINRSDVKDMTEVGQ</sequence>
<keyword evidence="2 7" id="KW-0732">Signal</keyword>
<feature type="chain" id="PRO_5001918335" description="Lipoprotein YgdI/YgdR-like SH3-like domain-containing protein" evidence="7">
    <location>
        <begin position="20"/>
        <end position="75"/>
    </location>
</feature>
<name>A0A095TES6_9GAMM</name>
<evidence type="ECO:0000256" key="4">
    <source>
        <dbReference type="ARBA" id="ARBA00023139"/>
    </source>
</evidence>
<evidence type="ECO:0000256" key="6">
    <source>
        <dbReference type="SAM" id="MobiDB-lite"/>
    </source>
</evidence>
<keyword evidence="4" id="KW-0564">Palmitate</keyword>
<proteinExistence type="predicted"/>
<dbReference type="Proteomes" id="UP000029577">
    <property type="component" value="Unassembled WGS sequence"/>
</dbReference>
<feature type="compositionally biased region" description="Basic and acidic residues" evidence="6">
    <location>
        <begin position="65"/>
        <end position="75"/>
    </location>
</feature>
<dbReference type="RefSeq" id="WP_038018295.1">
    <property type="nucleotide sequence ID" value="NZ_JPKR02000004.1"/>
</dbReference>
<accession>A0A095TES6</accession>
<feature type="domain" description="Lipoprotein YgdI/YgdR-like SH3-like" evidence="8">
    <location>
        <begin position="24"/>
        <end position="72"/>
    </location>
</feature>
<keyword evidence="3" id="KW-0472">Membrane</keyword>
<dbReference type="InterPro" id="IPR047807">
    <property type="entry name" value="YgdI/YgdR-like_SH3-like"/>
</dbReference>
<gene>
    <name evidence="9" type="ORF">HA49_07115</name>
</gene>
<keyword evidence="5" id="KW-0449">Lipoprotein</keyword>
<evidence type="ECO:0000256" key="2">
    <source>
        <dbReference type="ARBA" id="ARBA00022729"/>
    </source>
</evidence>
<dbReference type="PROSITE" id="PS51257">
    <property type="entry name" value="PROKAR_LIPOPROTEIN"/>
    <property type="match status" value="1"/>
</dbReference>
<evidence type="ECO:0000256" key="7">
    <source>
        <dbReference type="SAM" id="SignalP"/>
    </source>
</evidence>
<dbReference type="Pfam" id="PF06004">
    <property type="entry name" value="DUF903"/>
    <property type="match status" value="1"/>
</dbReference>
<dbReference type="EMBL" id="JPKR02000004">
    <property type="protein sequence ID" value="KGD75034.1"/>
    <property type="molecule type" value="Genomic_DNA"/>
</dbReference>